<reference evidence="13" key="3">
    <citation type="submission" date="2025-09" db="UniProtKB">
        <authorList>
            <consortium name="Ensembl"/>
        </authorList>
    </citation>
    <scope>IDENTIFICATION</scope>
</reference>
<dbReference type="GO" id="GO:0005178">
    <property type="term" value="F:integrin binding"/>
    <property type="evidence" value="ECO:0007669"/>
    <property type="project" value="InterPro"/>
</dbReference>
<dbReference type="InterPro" id="IPR003599">
    <property type="entry name" value="Ig_sub"/>
</dbReference>
<evidence type="ECO:0000256" key="5">
    <source>
        <dbReference type="ARBA" id="ARBA00022889"/>
    </source>
</evidence>
<dbReference type="InterPro" id="IPR047012">
    <property type="entry name" value="ICAM_VCAM"/>
</dbReference>
<feature type="chain" id="PRO_5043545763" description="Ig-like domain-containing protein" evidence="11">
    <location>
        <begin position="20"/>
        <end position="523"/>
    </location>
</feature>
<dbReference type="Ensembl" id="ENSAOCT00000011641.2">
    <property type="protein sequence ID" value="ENSAOCP00000021003.2"/>
    <property type="gene ID" value="ENSAOCG00000005442.2"/>
</dbReference>
<dbReference type="PANTHER" id="PTHR13771:SF9">
    <property type="entry name" value="INTERCELLULAR ADHESION MOLECULE 5"/>
    <property type="match status" value="1"/>
</dbReference>
<keyword evidence="5" id="KW-0130">Cell adhesion</keyword>
<keyword evidence="7" id="KW-0472">Membrane</keyword>
<comment type="subcellular location">
    <subcellularLocation>
        <location evidence="1">Membrane</location>
        <topology evidence="1">Single-pass type I membrane protein</topology>
    </subcellularLocation>
</comment>
<feature type="domain" description="Ig-like" evidence="12">
    <location>
        <begin position="113"/>
        <end position="193"/>
    </location>
</feature>
<keyword evidence="9" id="KW-0325">Glycoprotein</keyword>
<evidence type="ECO:0000256" key="11">
    <source>
        <dbReference type="SAM" id="SignalP"/>
    </source>
</evidence>
<keyword evidence="4" id="KW-0677">Repeat</keyword>
<feature type="signal peptide" evidence="11">
    <location>
        <begin position="1"/>
        <end position="19"/>
    </location>
</feature>
<keyword evidence="8" id="KW-1015">Disulfide bond</keyword>
<keyword evidence="3 11" id="KW-0732">Signal</keyword>
<dbReference type="PRINTS" id="PR01472">
    <property type="entry name" value="ICAMVCAM1"/>
</dbReference>
<feature type="domain" description="Ig-like" evidence="12">
    <location>
        <begin position="408"/>
        <end position="489"/>
    </location>
</feature>
<dbReference type="SUPFAM" id="SSF48726">
    <property type="entry name" value="Immunoglobulin"/>
    <property type="match status" value="4"/>
</dbReference>
<dbReference type="Gene3D" id="2.60.40.10">
    <property type="entry name" value="Immunoglobulins"/>
    <property type="match status" value="5"/>
</dbReference>
<reference evidence="13" key="2">
    <citation type="submission" date="2025-08" db="UniProtKB">
        <authorList>
            <consortium name="Ensembl"/>
        </authorList>
    </citation>
    <scope>IDENTIFICATION</scope>
</reference>
<proteinExistence type="predicted"/>
<dbReference type="Pfam" id="PF13927">
    <property type="entry name" value="Ig_3"/>
    <property type="match status" value="1"/>
</dbReference>
<dbReference type="SMART" id="SM00409">
    <property type="entry name" value="IG"/>
    <property type="match status" value="2"/>
</dbReference>
<dbReference type="GO" id="GO:0098609">
    <property type="term" value="P:cell-cell adhesion"/>
    <property type="evidence" value="ECO:0007669"/>
    <property type="project" value="InterPro"/>
</dbReference>
<keyword evidence="10" id="KW-0393">Immunoglobulin domain</keyword>
<name>A0A3Q1C510_AMPOC</name>
<dbReference type="AlphaFoldDB" id="A0A3Q1C510"/>
<reference evidence="13 14" key="1">
    <citation type="submission" date="2022-01" db="EMBL/GenBank/DDBJ databases">
        <title>A chromosome-scale genome assembly of the false clownfish, Amphiprion ocellaris.</title>
        <authorList>
            <person name="Ryu T."/>
        </authorList>
    </citation>
    <scope>NUCLEOTIDE SEQUENCE [LARGE SCALE GENOMIC DNA]</scope>
</reference>
<dbReference type="Pfam" id="PF13895">
    <property type="entry name" value="Ig_2"/>
    <property type="match status" value="1"/>
</dbReference>
<evidence type="ECO:0000256" key="4">
    <source>
        <dbReference type="ARBA" id="ARBA00022737"/>
    </source>
</evidence>
<evidence type="ECO:0000256" key="2">
    <source>
        <dbReference type="ARBA" id="ARBA00022692"/>
    </source>
</evidence>
<dbReference type="InterPro" id="IPR007110">
    <property type="entry name" value="Ig-like_dom"/>
</dbReference>
<dbReference type="OMA" id="NLTVYWF"/>
<dbReference type="InterPro" id="IPR003598">
    <property type="entry name" value="Ig_sub2"/>
</dbReference>
<organism evidence="13 14">
    <name type="scientific">Amphiprion ocellaris</name>
    <name type="common">Clown anemonefish</name>
    <dbReference type="NCBI Taxonomy" id="80972"/>
    <lineage>
        <taxon>Eukaryota</taxon>
        <taxon>Metazoa</taxon>
        <taxon>Chordata</taxon>
        <taxon>Craniata</taxon>
        <taxon>Vertebrata</taxon>
        <taxon>Euteleostomi</taxon>
        <taxon>Actinopterygii</taxon>
        <taxon>Neopterygii</taxon>
        <taxon>Teleostei</taxon>
        <taxon>Neoteleostei</taxon>
        <taxon>Acanthomorphata</taxon>
        <taxon>Ovalentaria</taxon>
        <taxon>Pomacentridae</taxon>
        <taxon>Amphiprion</taxon>
    </lineage>
</organism>
<protein>
    <recommendedName>
        <fullName evidence="12">Ig-like domain-containing protein</fullName>
    </recommendedName>
</protein>
<feature type="domain" description="Ig-like" evidence="12">
    <location>
        <begin position="218"/>
        <end position="296"/>
    </location>
</feature>
<dbReference type="InterPro" id="IPR036179">
    <property type="entry name" value="Ig-like_dom_sf"/>
</dbReference>
<dbReference type="PANTHER" id="PTHR13771">
    <property type="entry name" value="INTERCELLULAR ADHESION MOLECULE"/>
    <property type="match status" value="1"/>
</dbReference>
<dbReference type="STRING" id="80972.ENSAOCP00000021003"/>
<evidence type="ECO:0000256" key="10">
    <source>
        <dbReference type="ARBA" id="ARBA00023319"/>
    </source>
</evidence>
<sequence length="523" mass="57701">MLPLRMLGIGLLMFSLCDADTACSEKHNPLSLDPPEIIGEYGTEVLVNCTSTVLHDGMYWRVRNESFVIEVQENFIGQSVLLSDWNVTAECKIKLNESHECSKELEITTYKNPEVLSSIKLVHATPKETQYELKCDTINVAPLQNLIVKWYKNDKLIKTNFFNDTTKTPVNESSVLPVTVSRGEEVQIRCEAQLNLVPHGLQLPVVFQTLNVLAQYPPELNPKKDIDYIVASQDGEITLECKAEGNPPPVFHWTYNGMTMSESSNTLNITRVNASATYTCTASNYLGKTTKQIFVRVIQREAVPAALPTAEAATPEAEDCPLTLTPSEIVVRFGDPASVNCSTSATNAVGMGWESSVGGTGFVPPPIVTWMVAKLEDWTAVPSCFVTLNTTDDKQCSKSPTVILYKTPDTVSISAVHPGPMVEGTDFHLKCDVNNVAPVQNLKVKWYRDNETVSEQMFLHTNTTPQNVFSTLIITAKRDYNGSLYRCEAALHLGPNGPEFIPTETSEPYTAIVGKSCSLPHMV</sequence>
<dbReference type="Proteomes" id="UP001501940">
    <property type="component" value="Chromosome 19"/>
</dbReference>
<evidence type="ECO:0000259" key="12">
    <source>
        <dbReference type="PROSITE" id="PS50835"/>
    </source>
</evidence>
<keyword evidence="14" id="KW-1185">Reference proteome</keyword>
<evidence type="ECO:0000256" key="7">
    <source>
        <dbReference type="ARBA" id="ARBA00023136"/>
    </source>
</evidence>
<keyword evidence="6" id="KW-1133">Transmembrane helix</keyword>
<dbReference type="SMART" id="SM00408">
    <property type="entry name" value="IGc2"/>
    <property type="match status" value="2"/>
</dbReference>
<dbReference type="GO" id="GO:0016020">
    <property type="term" value="C:membrane"/>
    <property type="evidence" value="ECO:0007669"/>
    <property type="project" value="UniProtKB-SubCell"/>
</dbReference>
<dbReference type="GeneTree" id="ENSGT00940000159005"/>
<evidence type="ECO:0000256" key="9">
    <source>
        <dbReference type="ARBA" id="ARBA00023180"/>
    </source>
</evidence>
<dbReference type="PROSITE" id="PS50835">
    <property type="entry name" value="IG_LIKE"/>
    <property type="match status" value="3"/>
</dbReference>
<evidence type="ECO:0000256" key="6">
    <source>
        <dbReference type="ARBA" id="ARBA00022989"/>
    </source>
</evidence>
<dbReference type="InterPro" id="IPR003987">
    <property type="entry name" value="ICAM_VCAM_N"/>
</dbReference>
<evidence type="ECO:0000256" key="1">
    <source>
        <dbReference type="ARBA" id="ARBA00004479"/>
    </source>
</evidence>
<evidence type="ECO:0000313" key="14">
    <source>
        <dbReference type="Proteomes" id="UP001501940"/>
    </source>
</evidence>
<keyword evidence="2" id="KW-0812">Transmembrane</keyword>
<evidence type="ECO:0000256" key="8">
    <source>
        <dbReference type="ARBA" id="ARBA00023157"/>
    </source>
</evidence>
<evidence type="ECO:0000313" key="13">
    <source>
        <dbReference type="Ensembl" id="ENSAOCP00000021003.2"/>
    </source>
</evidence>
<accession>A0A3Q1C510</accession>
<dbReference type="InterPro" id="IPR013783">
    <property type="entry name" value="Ig-like_fold"/>
</dbReference>
<evidence type="ECO:0000256" key="3">
    <source>
        <dbReference type="ARBA" id="ARBA00022729"/>
    </source>
</evidence>